<dbReference type="InterPro" id="IPR024445">
    <property type="entry name" value="Tnp_ISXO2-like"/>
</dbReference>
<dbReference type="Pfam" id="PF12760">
    <property type="entry name" value="Zn_ribbon_IS1595"/>
    <property type="match status" value="1"/>
</dbReference>
<evidence type="ECO:0000313" key="3">
    <source>
        <dbReference type="Proteomes" id="UP001058602"/>
    </source>
</evidence>
<dbReference type="Proteomes" id="UP001058602">
    <property type="component" value="Chromosome 2"/>
</dbReference>
<dbReference type="InterPro" id="IPR024442">
    <property type="entry name" value="Transposase_Zn_ribbon"/>
</dbReference>
<sequence length="319" mass="37105">MAKNLIQFQKGLSIHKFKFMRLYGTEEQCYQRLFNIRWPNGYICPNCHSTHHCQLQPRALYQCHSCHQQTSITSGTLLSNTKLPLTVWFLAIYLLTQAKNGVSALELSRHLGISYNASWRLKHKLMQAMKENDDKQPLDYIIQLDDAYWGGRTKGQKRGRGSPKKTPLVAAVALNEDYHPVYMRMSVVKRLEKAEITKWARKHVAPKTLAISDGLSCFDGLVKADIYHEVETKSTAEDLEELQDKYFHWVDTMLSNVKNSLHGTYHALRKKHLPRYLAEFCFRFNHRYRLEKMVSALLRAAVEAPPMPDRLLRLAESRW</sequence>
<evidence type="ECO:0000259" key="1">
    <source>
        <dbReference type="SMART" id="SM01126"/>
    </source>
</evidence>
<keyword evidence="3" id="KW-1185">Reference proteome</keyword>
<feature type="domain" description="ISXO2-like transposase" evidence="1">
    <location>
        <begin position="137"/>
        <end position="285"/>
    </location>
</feature>
<name>A0ABY5LMV4_9VIBR</name>
<reference evidence="2" key="1">
    <citation type="submission" date="2022-07" db="EMBL/GenBank/DDBJ databases">
        <title>Complete genome of Vibrio japonicus strain JCM 31412T and phylogenomic assessment of the Nereis clade of the genus Vibrio.</title>
        <authorList>
            <person name="Shlafstein M.D."/>
            <person name="Emsley S.A."/>
            <person name="Ushijima B."/>
            <person name="Videau P."/>
            <person name="Saw J.H."/>
        </authorList>
    </citation>
    <scope>NUCLEOTIDE SEQUENCE</scope>
    <source>
        <strain evidence="2">JCM 31412</strain>
    </source>
</reference>
<accession>A0ABY5LMV4</accession>
<organism evidence="2 3">
    <name type="scientific">Vibrio japonicus</name>
    <dbReference type="NCBI Taxonomy" id="1824638"/>
    <lineage>
        <taxon>Bacteria</taxon>
        <taxon>Pseudomonadati</taxon>
        <taxon>Pseudomonadota</taxon>
        <taxon>Gammaproteobacteria</taxon>
        <taxon>Vibrionales</taxon>
        <taxon>Vibrionaceae</taxon>
        <taxon>Vibrio</taxon>
    </lineage>
</organism>
<dbReference type="EMBL" id="CP102097">
    <property type="protein sequence ID" value="UUM32235.1"/>
    <property type="molecule type" value="Genomic_DNA"/>
</dbReference>
<dbReference type="RefSeq" id="WP_257085897.1">
    <property type="nucleotide sequence ID" value="NZ_CP102097.1"/>
</dbReference>
<proteinExistence type="predicted"/>
<protein>
    <submittedName>
        <fullName evidence="2">IS1595 family transposase</fullName>
    </submittedName>
</protein>
<dbReference type="NCBIfam" id="NF033547">
    <property type="entry name" value="transpos_IS1595"/>
    <property type="match status" value="1"/>
</dbReference>
<dbReference type="SMART" id="SM01126">
    <property type="entry name" value="DDE_Tnp_IS1595"/>
    <property type="match status" value="1"/>
</dbReference>
<gene>
    <name evidence="2" type="ORF">NP165_18285</name>
</gene>
<dbReference type="Pfam" id="PF12762">
    <property type="entry name" value="DDE_Tnp_IS1595"/>
    <property type="match status" value="1"/>
</dbReference>
<evidence type="ECO:0000313" key="2">
    <source>
        <dbReference type="EMBL" id="UUM32235.1"/>
    </source>
</evidence>